<dbReference type="Proteomes" id="UP000356253">
    <property type="component" value="Unassembled WGS sequence"/>
</dbReference>
<evidence type="ECO:0000313" key="2">
    <source>
        <dbReference type="Proteomes" id="UP000356253"/>
    </source>
</evidence>
<organism evidence="1 2">
    <name type="scientific">Mesonia oceanica</name>
    <dbReference type="NCBI Taxonomy" id="2687242"/>
    <lineage>
        <taxon>Bacteria</taxon>
        <taxon>Pseudomonadati</taxon>
        <taxon>Bacteroidota</taxon>
        <taxon>Flavobacteriia</taxon>
        <taxon>Flavobacteriales</taxon>
        <taxon>Flavobacteriaceae</taxon>
        <taxon>Mesonia</taxon>
    </lineage>
</organism>
<comment type="caution">
    <text evidence="1">The sequence shown here is derived from an EMBL/GenBank/DDBJ whole genome shotgun (WGS) entry which is preliminary data.</text>
</comment>
<proteinExistence type="predicted"/>
<dbReference type="EMBL" id="CABVMM010000003">
    <property type="protein sequence ID" value="VVU99695.1"/>
    <property type="molecule type" value="Genomic_DNA"/>
</dbReference>
<sequence length="85" mass="9634">MNQKELSNLSFEELQHKKTSIKTLTWMLTIVLIGSLGFFIFMSIKDGLTPLLAVPFALSAILPANFKNIKILTQEIESRKSRKPN</sequence>
<gene>
    <name evidence="1" type="ORF">FVB9532_00951</name>
</gene>
<reference evidence="1" key="1">
    <citation type="submission" date="2019-09" db="EMBL/GenBank/DDBJ databases">
        <authorList>
            <person name="Rodrigo-Torres L."/>
            <person name="Arahal R. D."/>
            <person name="Lucena T."/>
        </authorList>
    </citation>
    <scope>NUCLEOTIDE SEQUENCE</scope>
    <source>
        <strain evidence="1">ISS653</strain>
    </source>
</reference>
<keyword evidence="2" id="KW-1185">Reference proteome</keyword>
<name>A0AC61Y5B3_9FLAO</name>
<protein>
    <submittedName>
        <fullName evidence="1">Uncharacterized protein</fullName>
    </submittedName>
</protein>
<accession>A0AC61Y5B3</accession>
<evidence type="ECO:0000313" key="1">
    <source>
        <dbReference type="EMBL" id="VVU99695.1"/>
    </source>
</evidence>